<evidence type="ECO:0000256" key="1">
    <source>
        <dbReference type="SAM" id="MobiDB-lite"/>
    </source>
</evidence>
<dbReference type="GeneID" id="25730649"/>
<dbReference type="STRING" id="145388.A0A0D2N2J9"/>
<dbReference type="SUPFAM" id="SSF47616">
    <property type="entry name" value="GST C-terminal domain-like"/>
    <property type="match status" value="1"/>
</dbReference>
<keyword evidence="4" id="KW-1185">Reference proteome</keyword>
<dbReference type="CDD" id="cd03197">
    <property type="entry name" value="GST_C_mPGES2"/>
    <property type="match status" value="1"/>
</dbReference>
<evidence type="ECO:0000313" key="4">
    <source>
        <dbReference type="Proteomes" id="UP000054498"/>
    </source>
</evidence>
<gene>
    <name evidence="3" type="ORF">MNEG_1321</name>
</gene>
<dbReference type="OrthoDB" id="423541at2759"/>
<accession>A0A0D2N2J9</accession>
<sequence>MLDYYKLPYETVEVNPLTKAELKWSTYRKVPVIKMDAGQRVAMDSSAIMSELAAELEAAGRAKAPAAAAPATAKQSGWLRRGGSGGGETSSGGQSAEEEAQWRRWVDERFVRLLTANIYRSWDETWDTFSYIAGQSHWNWASQQAVRLGGSLIMWRVGKGMPKKYGIDGDLRDALYREVDKFVAALGGRDFLGGSAPNLADLSAYGVLRAVQGTPTYNDVVAYTKIGDWLARMTVAVGSSAEVKATGDK</sequence>
<dbReference type="EMBL" id="KK100348">
    <property type="protein sequence ID" value="KIZ06637.1"/>
    <property type="molecule type" value="Genomic_DNA"/>
</dbReference>
<dbReference type="PANTHER" id="PTHR12782">
    <property type="entry name" value="MICROSOMAL PROSTAGLANDIN E SYNTHASE-2"/>
    <property type="match status" value="1"/>
</dbReference>
<proteinExistence type="predicted"/>
<dbReference type="Gene3D" id="3.40.30.10">
    <property type="entry name" value="Glutaredoxin"/>
    <property type="match status" value="1"/>
</dbReference>
<feature type="compositionally biased region" description="Gly residues" evidence="1">
    <location>
        <begin position="80"/>
        <end position="90"/>
    </location>
</feature>
<keyword evidence="3" id="KW-0413">Isomerase</keyword>
<dbReference type="InterPro" id="IPR036249">
    <property type="entry name" value="Thioredoxin-like_sf"/>
</dbReference>
<dbReference type="PANTHER" id="PTHR12782:SF5">
    <property type="entry name" value="PROSTAGLANDIN E SYNTHASE 2"/>
    <property type="match status" value="1"/>
</dbReference>
<dbReference type="GO" id="GO:0005739">
    <property type="term" value="C:mitochondrion"/>
    <property type="evidence" value="ECO:0007669"/>
    <property type="project" value="TreeGrafter"/>
</dbReference>
<name>A0A0D2N2J9_9CHLO</name>
<dbReference type="Gene3D" id="1.20.1050.10">
    <property type="match status" value="1"/>
</dbReference>
<evidence type="ECO:0000313" key="3">
    <source>
        <dbReference type="EMBL" id="KIZ06637.1"/>
    </source>
</evidence>
<dbReference type="EC" id="5.3.99.3" evidence="3"/>
<dbReference type="InterPro" id="IPR034335">
    <property type="entry name" value="PGES2_C"/>
</dbReference>
<feature type="compositionally biased region" description="Low complexity" evidence="1">
    <location>
        <begin position="65"/>
        <end position="74"/>
    </location>
</feature>
<dbReference type="InterPro" id="IPR004045">
    <property type="entry name" value="Glutathione_S-Trfase_N"/>
</dbReference>
<dbReference type="GO" id="GO:0050220">
    <property type="term" value="F:prostaglandin-E synthase activity"/>
    <property type="evidence" value="ECO:0007669"/>
    <property type="project" value="UniProtKB-EC"/>
</dbReference>
<dbReference type="Pfam" id="PF13417">
    <property type="entry name" value="GST_N_3"/>
    <property type="match status" value="1"/>
</dbReference>
<reference evidence="3 4" key="1">
    <citation type="journal article" date="2013" name="BMC Genomics">
        <title>Reconstruction of the lipid metabolism for the microalga Monoraphidium neglectum from its genome sequence reveals characteristics suitable for biofuel production.</title>
        <authorList>
            <person name="Bogen C."/>
            <person name="Al-Dilaimi A."/>
            <person name="Albersmeier A."/>
            <person name="Wichmann J."/>
            <person name="Grundmann M."/>
            <person name="Rupp O."/>
            <person name="Lauersen K.J."/>
            <person name="Blifernez-Klassen O."/>
            <person name="Kalinowski J."/>
            <person name="Goesmann A."/>
            <person name="Mussgnug J.H."/>
            <person name="Kruse O."/>
        </authorList>
    </citation>
    <scope>NUCLEOTIDE SEQUENCE [LARGE SCALE GENOMIC DNA]</scope>
    <source>
        <strain evidence="3 4">SAG 48.87</strain>
    </source>
</reference>
<dbReference type="SUPFAM" id="SSF52833">
    <property type="entry name" value="Thioredoxin-like"/>
    <property type="match status" value="1"/>
</dbReference>
<evidence type="ECO:0000259" key="2">
    <source>
        <dbReference type="Pfam" id="PF13417"/>
    </source>
</evidence>
<dbReference type="AlphaFoldDB" id="A0A0D2N2J9"/>
<organism evidence="3 4">
    <name type="scientific">Monoraphidium neglectum</name>
    <dbReference type="NCBI Taxonomy" id="145388"/>
    <lineage>
        <taxon>Eukaryota</taxon>
        <taxon>Viridiplantae</taxon>
        <taxon>Chlorophyta</taxon>
        <taxon>core chlorophytes</taxon>
        <taxon>Chlorophyceae</taxon>
        <taxon>CS clade</taxon>
        <taxon>Sphaeropleales</taxon>
        <taxon>Selenastraceae</taxon>
        <taxon>Monoraphidium</taxon>
    </lineage>
</organism>
<dbReference type="Proteomes" id="UP000054498">
    <property type="component" value="Unassembled WGS sequence"/>
</dbReference>
<protein>
    <submittedName>
        <fullName evidence="3">Prostaglandin E synthase 2</fullName>
        <ecNumber evidence="3">5.3.99.3</ecNumber>
    </submittedName>
</protein>
<dbReference type="KEGG" id="mng:MNEG_1321"/>
<feature type="domain" description="GST N-terminal" evidence="2">
    <location>
        <begin position="1"/>
        <end position="54"/>
    </location>
</feature>
<feature type="region of interest" description="Disordered" evidence="1">
    <location>
        <begin position="65"/>
        <end position="99"/>
    </location>
</feature>
<dbReference type="InterPro" id="IPR036282">
    <property type="entry name" value="Glutathione-S-Trfase_C_sf"/>
</dbReference>
<dbReference type="RefSeq" id="XP_013905656.1">
    <property type="nucleotide sequence ID" value="XM_014050202.1"/>
</dbReference>